<evidence type="ECO:0000256" key="8">
    <source>
        <dbReference type="ARBA" id="ARBA00022989"/>
    </source>
</evidence>
<dbReference type="Gene3D" id="1.20.120.350">
    <property type="entry name" value="Voltage-gated potassium channels. Chain C"/>
    <property type="match status" value="1"/>
</dbReference>
<evidence type="ECO:0000256" key="1">
    <source>
        <dbReference type="ARBA" id="ARBA00004141"/>
    </source>
</evidence>
<dbReference type="Gene3D" id="1.10.287.70">
    <property type="match status" value="1"/>
</dbReference>
<feature type="domain" description="Ion transport" evidence="13">
    <location>
        <begin position="160"/>
        <end position="456"/>
    </location>
</feature>
<keyword evidence="8 12" id="KW-1133">Transmembrane helix</keyword>
<gene>
    <name evidence="14" type="ORF">CYMTET_21188</name>
</gene>
<evidence type="ECO:0000256" key="7">
    <source>
        <dbReference type="ARBA" id="ARBA00022958"/>
    </source>
</evidence>
<keyword evidence="2" id="KW-0813">Transport</keyword>
<feature type="transmembrane region" description="Helical" evidence="12">
    <location>
        <begin position="202"/>
        <end position="221"/>
    </location>
</feature>
<dbReference type="AlphaFoldDB" id="A0AAE0G317"/>
<evidence type="ECO:0000313" key="15">
    <source>
        <dbReference type="Proteomes" id="UP001190700"/>
    </source>
</evidence>
<evidence type="ECO:0000256" key="11">
    <source>
        <dbReference type="ARBA" id="ARBA00023303"/>
    </source>
</evidence>
<sequence length="469" mass="52672">MANIFVAAGGRVKRGWWTGKTFDDLVALYYSLYYEEEGGAEKAKGQNALPRSSFHILDPKFGILCEGFGLDEIIEGSLIEVYDPIQMKANDGKHTHYSPNYTPADTAQFFRIIRSHVKAPVAVSPQLNANAFQLQPGKLSVRERLWLLLESPDSSKQAAYVLCFFFGLILISTMGFILETLPHFYVHDSSTSSKWFIMEATCISAFTFEIFLRVACCPSVWEYFKSSMNLVDILAILPFYCELVLNDSVPGLAVLRAVRLMRIFRLFKGFTSSLNMISKTVTQSAKPLYMNMFITMLIVIVSSSLLFYVERGVWDDDLKNWKRVSYYVCRILVESDPNVVVDSSYVVESGHSEAPCVYSEESFQEGLALNQGYFDCPFSFDRNDSCYTVYEPSPFASIPHGCWWCLASITCVGYGDISPTSLFGKGLGCVVMVGGIVMLSLPISVVGRNLSRVQLETNLDEGKRKKHLE</sequence>
<keyword evidence="15" id="KW-1185">Reference proteome</keyword>
<evidence type="ECO:0000256" key="12">
    <source>
        <dbReference type="SAM" id="Phobius"/>
    </source>
</evidence>
<proteinExistence type="predicted"/>
<dbReference type="SUPFAM" id="SSF81324">
    <property type="entry name" value="Voltage-gated potassium channels"/>
    <property type="match status" value="1"/>
</dbReference>
<feature type="transmembrane region" description="Helical" evidence="12">
    <location>
        <begin position="158"/>
        <end position="181"/>
    </location>
</feature>
<keyword evidence="11" id="KW-0407">Ion channel</keyword>
<feature type="transmembrane region" description="Helical" evidence="12">
    <location>
        <begin position="288"/>
        <end position="309"/>
    </location>
</feature>
<reference evidence="14 15" key="1">
    <citation type="journal article" date="2015" name="Genome Biol. Evol.">
        <title>Comparative Genomics of a Bacterivorous Green Alga Reveals Evolutionary Causalities and Consequences of Phago-Mixotrophic Mode of Nutrition.</title>
        <authorList>
            <person name="Burns J.A."/>
            <person name="Paasch A."/>
            <person name="Narechania A."/>
            <person name="Kim E."/>
        </authorList>
    </citation>
    <scope>NUCLEOTIDE SEQUENCE [LARGE SCALE GENOMIC DNA]</scope>
    <source>
        <strain evidence="14 15">PLY_AMNH</strain>
    </source>
</reference>
<evidence type="ECO:0000313" key="14">
    <source>
        <dbReference type="EMBL" id="KAK3270413.1"/>
    </source>
</evidence>
<dbReference type="PRINTS" id="PR00169">
    <property type="entry name" value="KCHANNEL"/>
</dbReference>
<keyword evidence="6" id="KW-0851">Voltage-gated channel</keyword>
<organism evidence="14 15">
    <name type="scientific">Cymbomonas tetramitiformis</name>
    <dbReference type="NCBI Taxonomy" id="36881"/>
    <lineage>
        <taxon>Eukaryota</taxon>
        <taxon>Viridiplantae</taxon>
        <taxon>Chlorophyta</taxon>
        <taxon>Pyramimonadophyceae</taxon>
        <taxon>Pyramimonadales</taxon>
        <taxon>Pyramimonadaceae</taxon>
        <taxon>Cymbomonas</taxon>
    </lineage>
</organism>
<evidence type="ECO:0000256" key="4">
    <source>
        <dbReference type="ARBA" id="ARBA00022692"/>
    </source>
</evidence>
<feature type="transmembrane region" description="Helical" evidence="12">
    <location>
        <begin position="422"/>
        <end position="446"/>
    </location>
</feature>
<keyword evidence="7" id="KW-0630">Potassium</keyword>
<protein>
    <recommendedName>
        <fullName evidence="13">Ion transport domain-containing protein</fullName>
    </recommendedName>
</protein>
<keyword evidence="9" id="KW-0406">Ion transport</keyword>
<evidence type="ECO:0000256" key="10">
    <source>
        <dbReference type="ARBA" id="ARBA00023136"/>
    </source>
</evidence>
<dbReference type="GO" id="GO:0001508">
    <property type="term" value="P:action potential"/>
    <property type="evidence" value="ECO:0007669"/>
    <property type="project" value="TreeGrafter"/>
</dbReference>
<evidence type="ECO:0000256" key="5">
    <source>
        <dbReference type="ARBA" id="ARBA00022826"/>
    </source>
</evidence>
<evidence type="ECO:0000256" key="9">
    <source>
        <dbReference type="ARBA" id="ARBA00023065"/>
    </source>
</evidence>
<dbReference type="PANTHER" id="PTHR11537:SF254">
    <property type="entry name" value="POTASSIUM VOLTAGE-GATED CHANNEL PROTEIN SHAB"/>
    <property type="match status" value="1"/>
</dbReference>
<dbReference type="Proteomes" id="UP001190700">
    <property type="component" value="Unassembled WGS sequence"/>
</dbReference>
<name>A0AAE0G317_9CHLO</name>
<keyword evidence="3" id="KW-0633">Potassium transport</keyword>
<dbReference type="InterPro" id="IPR005821">
    <property type="entry name" value="Ion_trans_dom"/>
</dbReference>
<dbReference type="EMBL" id="LGRX02010403">
    <property type="protein sequence ID" value="KAK3270413.1"/>
    <property type="molecule type" value="Genomic_DNA"/>
</dbReference>
<dbReference type="Pfam" id="PF00520">
    <property type="entry name" value="Ion_trans"/>
    <property type="match status" value="1"/>
</dbReference>
<accession>A0AAE0G317</accession>
<dbReference type="InterPro" id="IPR028325">
    <property type="entry name" value="VG_K_chnl"/>
</dbReference>
<comment type="caution">
    <text evidence="14">The sequence shown here is derived from an EMBL/GenBank/DDBJ whole genome shotgun (WGS) entry which is preliminary data.</text>
</comment>
<keyword evidence="5" id="KW-0631">Potassium channel</keyword>
<dbReference type="GO" id="GO:0008076">
    <property type="term" value="C:voltage-gated potassium channel complex"/>
    <property type="evidence" value="ECO:0007669"/>
    <property type="project" value="InterPro"/>
</dbReference>
<evidence type="ECO:0000256" key="2">
    <source>
        <dbReference type="ARBA" id="ARBA00022448"/>
    </source>
</evidence>
<comment type="subcellular location">
    <subcellularLocation>
        <location evidence="1">Membrane</location>
        <topology evidence="1">Multi-pass membrane protein</topology>
    </subcellularLocation>
</comment>
<dbReference type="PANTHER" id="PTHR11537">
    <property type="entry name" value="VOLTAGE-GATED POTASSIUM CHANNEL"/>
    <property type="match status" value="1"/>
</dbReference>
<keyword evidence="10 12" id="KW-0472">Membrane</keyword>
<evidence type="ECO:0000256" key="6">
    <source>
        <dbReference type="ARBA" id="ARBA00022882"/>
    </source>
</evidence>
<dbReference type="InterPro" id="IPR027359">
    <property type="entry name" value="Volt_channel_dom_sf"/>
</dbReference>
<dbReference type="GO" id="GO:0005249">
    <property type="term" value="F:voltage-gated potassium channel activity"/>
    <property type="evidence" value="ECO:0007669"/>
    <property type="project" value="InterPro"/>
</dbReference>
<keyword evidence="4 12" id="KW-0812">Transmembrane</keyword>
<evidence type="ECO:0000259" key="13">
    <source>
        <dbReference type="Pfam" id="PF00520"/>
    </source>
</evidence>
<evidence type="ECO:0000256" key="3">
    <source>
        <dbReference type="ARBA" id="ARBA00022538"/>
    </source>
</evidence>